<dbReference type="SMART" id="SM00530">
    <property type="entry name" value="HTH_XRE"/>
    <property type="match status" value="1"/>
</dbReference>
<gene>
    <name evidence="2" type="ORF">OKIT_0789</name>
</gene>
<dbReference type="InterPro" id="IPR001387">
    <property type="entry name" value="Cro/C1-type_HTH"/>
</dbReference>
<dbReference type="HOGENOM" id="CLU_072045_1_2_9"/>
<dbReference type="Proteomes" id="UP000004959">
    <property type="component" value="Chromosome"/>
</dbReference>
<dbReference type="PATRIC" id="fig|1045004.4.peg.791"/>
<dbReference type="InterPro" id="IPR011990">
    <property type="entry name" value="TPR-like_helical_dom_sf"/>
</dbReference>
<dbReference type="CDD" id="cd00093">
    <property type="entry name" value="HTH_XRE"/>
    <property type="match status" value="1"/>
</dbReference>
<dbReference type="InterPro" id="IPR053163">
    <property type="entry name" value="HTH-type_regulator_Rgg"/>
</dbReference>
<dbReference type="EMBL" id="AFVZ01000001">
    <property type="protein sequence ID" value="EHN58898.1"/>
    <property type="molecule type" value="Genomic_DNA"/>
</dbReference>
<dbReference type="STRING" id="336988.NT96_08410"/>
<evidence type="ECO:0000313" key="2">
    <source>
        <dbReference type="EMBL" id="EHN58898.1"/>
    </source>
</evidence>
<keyword evidence="3" id="KW-1185">Reference proteome</keyword>
<dbReference type="NCBIfam" id="TIGR01716">
    <property type="entry name" value="RGG_Cterm"/>
    <property type="match status" value="1"/>
</dbReference>
<dbReference type="eggNOG" id="COG1396">
    <property type="taxonomic scope" value="Bacteria"/>
</dbReference>
<dbReference type="Gene3D" id="1.25.40.10">
    <property type="entry name" value="Tetratricopeptide repeat domain"/>
    <property type="match status" value="1"/>
</dbReference>
<evidence type="ECO:0000259" key="1">
    <source>
        <dbReference type="PROSITE" id="PS50943"/>
    </source>
</evidence>
<name>G9WI13_9LACO</name>
<dbReference type="AlphaFoldDB" id="G9WI13"/>
<dbReference type="SUPFAM" id="SSF47413">
    <property type="entry name" value="lambda repressor-like DNA-binding domains"/>
    <property type="match status" value="1"/>
</dbReference>
<dbReference type="OrthoDB" id="5769614at2"/>
<dbReference type="RefSeq" id="WP_007745493.1">
    <property type="nucleotide sequence ID" value="NZ_CM001398.1"/>
</dbReference>
<reference evidence="2 3" key="1">
    <citation type="journal article" date="2012" name="PLoS ONE">
        <title>Functional divergence in the genus oenococcus as predicted by genome sequencing of the newly-described species, Oenococcus kitaharae.</title>
        <authorList>
            <person name="Borneman A.R."/>
            <person name="McCarthy J.M."/>
            <person name="Chambers P.J."/>
            <person name="Bartowsky E.J."/>
        </authorList>
    </citation>
    <scope>NUCLEOTIDE SEQUENCE [LARGE SCALE GENOMIC DNA]</scope>
    <source>
        <strain evidence="3">DSM17330</strain>
    </source>
</reference>
<protein>
    <submittedName>
        <fullName evidence="2">MutR family transcriptional regulator</fullName>
    </submittedName>
</protein>
<dbReference type="Pfam" id="PF21259">
    <property type="entry name" value="Rgg_C"/>
    <property type="match status" value="1"/>
</dbReference>
<accession>G9WI13</accession>
<sequence>MYEEDFKKAGKLFREIRKGNHISGQELAQGIISYSSLNKFEVGKNHLTFLDLARLLKRMNVDLDSFYEQVSSTKEIDLSLRGRYGQFLREVRRDYEANDLSTIETNAKQLQEDFGHDGNVLNLIELTTLAALIKESEGRFHLKETIVEQLEDHFMQLQNWDAFNLSVFNNTAPLASTKMIEVVAKELVYKDQVGPLHSNILTTLTNIVDLLFRKNQQKEAKAMLAKVKHLLGKDEPLLLVRFKVQFLENLFELDIEKGRDKNRILIQQLRDLGADRLASSYEDYLQKYLSSNK</sequence>
<feature type="domain" description="HTH cro/C1-type" evidence="1">
    <location>
        <begin position="13"/>
        <end position="66"/>
    </location>
</feature>
<evidence type="ECO:0000313" key="3">
    <source>
        <dbReference type="Proteomes" id="UP000004959"/>
    </source>
</evidence>
<dbReference type="PANTHER" id="PTHR37038">
    <property type="entry name" value="TRANSCRIPTIONAL REGULATOR-RELATED"/>
    <property type="match status" value="1"/>
</dbReference>
<comment type="caution">
    <text evidence="2">The sequence shown here is derived from an EMBL/GenBank/DDBJ whole genome shotgun (WGS) entry which is preliminary data.</text>
</comment>
<dbReference type="InterPro" id="IPR010057">
    <property type="entry name" value="Transcription_activator_Rgg_C"/>
</dbReference>
<dbReference type="Pfam" id="PF01381">
    <property type="entry name" value="HTH_3"/>
    <property type="match status" value="1"/>
</dbReference>
<dbReference type="GO" id="GO:0003677">
    <property type="term" value="F:DNA binding"/>
    <property type="evidence" value="ECO:0007669"/>
    <property type="project" value="InterPro"/>
</dbReference>
<dbReference type="InterPro" id="IPR010982">
    <property type="entry name" value="Lambda_DNA-bd_dom_sf"/>
</dbReference>
<organism evidence="2 3">
    <name type="scientific">Oenococcus kitaharae DSM 17330</name>
    <dbReference type="NCBI Taxonomy" id="1045004"/>
    <lineage>
        <taxon>Bacteria</taxon>
        <taxon>Bacillati</taxon>
        <taxon>Bacillota</taxon>
        <taxon>Bacilli</taxon>
        <taxon>Lactobacillales</taxon>
        <taxon>Lactobacillaceae</taxon>
        <taxon>Oenococcus</taxon>
    </lineage>
</organism>
<proteinExistence type="predicted"/>
<dbReference type="PROSITE" id="PS50943">
    <property type="entry name" value="HTH_CROC1"/>
    <property type="match status" value="1"/>
</dbReference>